<keyword evidence="3" id="KW-1185">Reference proteome</keyword>
<dbReference type="AlphaFoldDB" id="A0A512CYZ2"/>
<comment type="caution">
    <text evidence="2">The sequence shown here is derived from an EMBL/GenBank/DDBJ whole genome shotgun (WGS) entry which is preliminary data.</text>
</comment>
<name>A0A512CYZ2_9MICO</name>
<reference evidence="2 3" key="1">
    <citation type="submission" date="2019-07" db="EMBL/GenBank/DDBJ databases">
        <title>Whole genome shotgun sequence of Terrabacter aerolatus NBRC 106305.</title>
        <authorList>
            <person name="Hosoyama A."/>
            <person name="Uohara A."/>
            <person name="Ohji S."/>
            <person name="Ichikawa N."/>
        </authorList>
    </citation>
    <scope>NUCLEOTIDE SEQUENCE [LARGE SCALE GENOMIC DNA]</scope>
    <source>
        <strain evidence="2 3">NBRC 106305</strain>
    </source>
</reference>
<protein>
    <submittedName>
        <fullName evidence="2">Uncharacterized protein</fullName>
    </submittedName>
</protein>
<dbReference type="EMBL" id="BJYX01000004">
    <property type="protein sequence ID" value="GEO29432.1"/>
    <property type="molecule type" value="Genomic_DNA"/>
</dbReference>
<evidence type="ECO:0000313" key="2">
    <source>
        <dbReference type="EMBL" id="GEO29432.1"/>
    </source>
</evidence>
<sequence>MQLQVRIPGEGPVDATPPVGDDEPPCRHVRKVVLPEELVVCGGLGPPWCDRVRDDERPAAFEDDLSIDLRVAGLEGPGDRDRLPAGSDGWIEKRLLTAKVIRPSTLTVVVSTTSGRSSRMRRP</sequence>
<dbReference type="Proteomes" id="UP000321534">
    <property type="component" value="Unassembled WGS sequence"/>
</dbReference>
<gene>
    <name evidence="2" type="ORF">TAE01_12420</name>
</gene>
<evidence type="ECO:0000256" key="1">
    <source>
        <dbReference type="SAM" id="MobiDB-lite"/>
    </source>
</evidence>
<evidence type="ECO:0000313" key="3">
    <source>
        <dbReference type="Proteomes" id="UP000321534"/>
    </source>
</evidence>
<feature type="region of interest" description="Disordered" evidence="1">
    <location>
        <begin position="1"/>
        <end position="24"/>
    </location>
</feature>
<organism evidence="2 3">
    <name type="scientific">Terrabacter aerolatus</name>
    <dbReference type="NCBI Taxonomy" id="422442"/>
    <lineage>
        <taxon>Bacteria</taxon>
        <taxon>Bacillati</taxon>
        <taxon>Actinomycetota</taxon>
        <taxon>Actinomycetes</taxon>
        <taxon>Micrococcales</taxon>
        <taxon>Intrasporangiaceae</taxon>
        <taxon>Terrabacter</taxon>
    </lineage>
</organism>
<proteinExistence type="predicted"/>
<accession>A0A512CYZ2</accession>